<dbReference type="GO" id="GO:0046040">
    <property type="term" value="P:IMP metabolic process"/>
    <property type="evidence" value="ECO:0007669"/>
    <property type="project" value="TreeGrafter"/>
</dbReference>
<reference evidence="1" key="1">
    <citation type="submission" date="2021-09" db="EMBL/GenBank/DDBJ databases">
        <title>The genome of Mauremys mutica provides insights into the evolution of semi-aquatic lifestyle.</title>
        <authorList>
            <person name="Gong S."/>
            <person name="Gao Y."/>
        </authorList>
    </citation>
    <scope>NUCLEOTIDE SEQUENCE</scope>
    <source>
        <strain evidence="1">MM-2020</strain>
        <tissue evidence="1">Muscle</tissue>
    </source>
</reference>
<dbReference type="SUPFAM" id="SSF52540">
    <property type="entry name" value="P-loop containing nucleoside triphosphate hydrolases"/>
    <property type="match status" value="1"/>
</dbReference>
<dbReference type="PANTHER" id="PTHR11846:SF0">
    <property type="entry name" value="ADENYLOSUCCINATE SYNTHETASE"/>
    <property type="match status" value="1"/>
</dbReference>
<name>A0A9D3WUF1_9SAUR</name>
<dbReference type="AlphaFoldDB" id="A0A9D3WUF1"/>
<comment type="caution">
    <text evidence="1">The sequence shown here is derived from an EMBL/GenBank/DDBJ whole genome shotgun (WGS) entry which is preliminary data.</text>
</comment>
<dbReference type="InterPro" id="IPR042111">
    <property type="entry name" value="Adenylosuccinate_synth_dom3"/>
</dbReference>
<organism evidence="1 2">
    <name type="scientific">Mauremys mutica</name>
    <name type="common">yellowpond turtle</name>
    <dbReference type="NCBI Taxonomy" id="74926"/>
    <lineage>
        <taxon>Eukaryota</taxon>
        <taxon>Metazoa</taxon>
        <taxon>Chordata</taxon>
        <taxon>Craniata</taxon>
        <taxon>Vertebrata</taxon>
        <taxon>Euteleostomi</taxon>
        <taxon>Archelosauria</taxon>
        <taxon>Testudinata</taxon>
        <taxon>Testudines</taxon>
        <taxon>Cryptodira</taxon>
        <taxon>Durocryptodira</taxon>
        <taxon>Testudinoidea</taxon>
        <taxon>Geoemydidae</taxon>
        <taxon>Geoemydinae</taxon>
        <taxon>Mauremys</taxon>
    </lineage>
</organism>
<dbReference type="GO" id="GO:0044208">
    <property type="term" value="P:'de novo' AMP biosynthetic process"/>
    <property type="evidence" value="ECO:0007669"/>
    <property type="project" value="TreeGrafter"/>
</dbReference>
<sequence length="130" mass="14329">MPPRWVLEPSPPSRTILALTKLDILDTFSEIKVGVEYRLEGKPIAYFPANQELLNKVSVGYETLAVQHRAGPQFCRLASASPELCPLHQALPRGASEVGRCREVPRIHHQDFLSLPGRPSVAGALPQDNP</sequence>
<keyword evidence="2" id="KW-1185">Reference proteome</keyword>
<dbReference type="EMBL" id="JAHDVG010000486">
    <property type="protein sequence ID" value="KAH1168304.1"/>
    <property type="molecule type" value="Genomic_DNA"/>
</dbReference>
<dbReference type="GO" id="GO:0005737">
    <property type="term" value="C:cytoplasm"/>
    <property type="evidence" value="ECO:0007669"/>
    <property type="project" value="TreeGrafter"/>
</dbReference>
<dbReference type="Gene3D" id="3.90.170.10">
    <property type="entry name" value="Adenylosuccinate Synthetase, subunit A, domain 3"/>
    <property type="match status" value="1"/>
</dbReference>
<dbReference type="GO" id="GO:0000166">
    <property type="term" value="F:nucleotide binding"/>
    <property type="evidence" value="ECO:0007669"/>
    <property type="project" value="InterPro"/>
</dbReference>
<accession>A0A9D3WUF1</accession>
<protein>
    <submittedName>
        <fullName evidence="1">Uncharacterized protein</fullName>
    </submittedName>
</protein>
<proteinExistence type="predicted"/>
<evidence type="ECO:0000313" key="2">
    <source>
        <dbReference type="Proteomes" id="UP000827986"/>
    </source>
</evidence>
<dbReference type="InterPro" id="IPR001114">
    <property type="entry name" value="Adenylosuccinate_synthetase"/>
</dbReference>
<dbReference type="GO" id="GO:0004019">
    <property type="term" value="F:adenylosuccinate synthase activity"/>
    <property type="evidence" value="ECO:0007669"/>
    <property type="project" value="InterPro"/>
</dbReference>
<gene>
    <name evidence="1" type="ORF">KIL84_003787</name>
</gene>
<evidence type="ECO:0000313" key="1">
    <source>
        <dbReference type="EMBL" id="KAH1168304.1"/>
    </source>
</evidence>
<dbReference type="Proteomes" id="UP000827986">
    <property type="component" value="Unassembled WGS sequence"/>
</dbReference>
<dbReference type="Pfam" id="PF00709">
    <property type="entry name" value="Adenylsucc_synt"/>
    <property type="match status" value="1"/>
</dbReference>
<dbReference type="PANTHER" id="PTHR11846">
    <property type="entry name" value="ADENYLOSUCCINATE SYNTHETASE"/>
    <property type="match status" value="1"/>
</dbReference>
<dbReference type="InterPro" id="IPR027417">
    <property type="entry name" value="P-loop_NTPase"/>
</dbReference>